<feature type="binding site" evidence="3">
    <location>
        <position position="320"/>
    </location>
    <ligand>
        <name>CTP</name>
        <dbReference type="ChEBI" id="CHEBI:37563"/>
    </ligand>
</feature>
<evidence type="ECO:0000313" key="7">
    <source>
        <dbReference type="EMBL" id="MBD6618105.1"/>
    </source>
</evidence>
<comment type="caution">
    <text evidence="3">Lacks conserved residue(s) required for the propagation of feature annotation.</text>
</comment>
<feature type="active site" description="Proton donor" evidence="3">
    <location>
        <position position="187"/>
    </location>
</feature>
<dbReference type="GO" id="GO:0015941">
    <property type="term" value="P:pantothenate catabolic process"/>
    <property type="evidence" value="ECO:0007669"/>
    <property type="project" value="InterPro"/>
</dbReference>
<dbReference type="GO" id="GO:0010181">
    <property type="term" value="F:FMN binding"/>
    <property type="evidence" value="ECO:0007669"/>
    <property type="project" value="UniProtKB-UniRule"/>
</dbReference>
<name>A0AA40VSE3_9NOST</name>
<keyword evidence="2 3" id="KW-0456">Lyase</keyword>
<feature type="region of interest" description="Phosphopantothenate--cysteine ligase" evidence="3">
    <location>
        <begin position="222"/>
        <end position="428"/>
    </location>
</feature>
<comment type="cofactor">
    <cofactor evidence="3">
        <name>FMN</name>
        <dbReference type="ChEBI" id="CHEBI:58210"/>
    </cofactor>
    <text evidence="3">Binds 1 FMN per subunit.</text>
</comment>
<keyword evidence="3 4" id="KW-0436">Ligase</keyword>
<dbReference type="AlphaFoldDB" id="A0AA40VSE3"/>
<comment type="catalytic activity">
    <reaction evidence="3 4">
        <text>(R)-4'-phosphopantothenate + L-cysteine + CTP = N-[(R)-4-phosphopantothenoyl]-L-cysteine + CMP + diphosphate + H(+)</text>
        <dbReference type="Rhea" id="RHEA:19397"/>
        <dbReference type="ChEBI" id="CHEBI:10986"/>
        <dbReference type="ChEBI" id="CHEBI:15378"/>
        <dbReference type="ChEBI" id="CHEBI:33019"/>
        <dbReference type="ChEBI" id="CHEBI:35235"/>
        <dbReference type="ChEBI" id="CHEBI:37563"/>
        <dbReference type="ChEBI" id="CHEBI:59458"/>
        <dbReference type="ChEBI" id="CHEBI:60377"/>
        <dbReference type="EC" id="6.3.2.5"/>
    </reaction>
</comment>
<dbReference type="EC" id="4.1.1.36" evidence="3"/>
<evidence type="ECO:0000259" key="5">
    <source>
        <dbReference type="Pfam" id="PF02441"/>
    </source>
</evidence>
<keyword evidence="3" id="KW-0460">Magnesium</keyword>
<dbReference type="NCBIfam" id="TIGR00521">
    <property type="entry name" value="coaBC_dfp"/>
    <property type="match status" value="1"/>
</dbReference>
<comment type="pathway">
    <text evidence="3 4">Cofactor biosynthesis; coenzyme A biosynthesis; CoA from (R)-pantothenate: step 2/5.</text>
</comment>
<reference evidence="7" key="1">
    <citation type="submission" date="2019-07" db="EMBL/GenBank/DDBJ databases">
        <title>Toxilogical consequences of a new and cryptic species of cyanobacteria (Komarekiella delphini-convector) recovered from the epidermis of a bottlenose dolphin and 1500 ft. in the air.</title>
        <authorList>
            <person name="Brown A.O."/>
            <person name="Dvorak P."/>
            <person name="Villanueva C.D."/>
            <person name="Foss A.J."/>
            <person name="Garvey A.D."/>
            <person name="Gibson Q.A."/>
            <person name="Johansen J.R."/>
            <person name="Casamatta D.A."/>
        </authorList>
    </citation>
    <scope>NUCLEOTIDE SEQUENCE</scope>
    <source>
        <strain evidence="7">SJRDD-AB1</strain>
    </source>
</reference>
<dbReference type="InterPro" id="IPR035929">
    <property type="entry name" value="CoaB-like_sf"/>
</dbReference>
<evidence type="ECO:0000313" key="8">
    <source>
        <dbReference type="Proteomes" id="UP001165986"/>
    </source>
</evidence>
<dbReference type="InterPro" id="IPR007085">
    <property type="entry name" value="DNA/pantothenate-metab_flavo_C"/>
</dbReference>
<dbReference type="GO" id="GO:0004633">
    <property type="term" value="F:phosphopantothenoylcysteine decarboxylase activity"/>
    <property type="evidence" value="ECO:0007669"/>
    <property type="project" value="UniProtKB-UniRule"/>
</dbReference>
<dbReference type="InterPro" id="IPR005252">
    <property type="entry name" value="CoaBC"/>
</dbReference>
<evidence type="ECO:0000256" key="2">
    <source>
        <dbReference type="ARBA" id="ARBA00023239"/>
    </source>
</evidence>
<comment type="similarity">
    <text evidence="3 4">In the C-terminal section; belongs to the PPC synthetase family.</text>
</comment>
<comment type="caution">
    <text evidence="7">The sequence shown here is derived from an EMBL/GenBank/DDBJ whole genome shotgun (WGS) entry which is preliminary data.</text>
</comment>
<comment type="pathway">
    <text evidence="3 4">Cofactor biosynthesis; coenzyme A biosynthesis; CoA from (R)-pantothenate: step 3/5.</text>
</comment>
<proteinExistence type="inferred from homology"/>
<evidence type="ECO:0000256" key="4">
    <source>
        <dbReference type="RuleBase" id="RU364078"/>
    </source>
</evidence>
<comment type="function">
    <text evidence="3">Catalyzes two sequential steps in the biosynthesis of coenzyme A. In the first step cysteine is conjugated to 4'-phosphopantothenate to form 4-phosphopantothenoylcysteine. In the second step the latter compound is decarboxylated to form 4'-phosphopantotheine.</text>
</comment>
<dbReference type="GO" id="GO:0046872">
    <property type="term" value="F:metal ion binding"/>
    <property type="evidence" value="ECO:0007669"/>
    <property type="project" value="UniProtKB-KW"/>
</dbReference>
<dbReference type="Pfam" id="PF02441">
    <property type="entry name" value="Flavoprotein"/>
    <property type="match status" value="1"/>
</dbReference>
<dbReference type="PANTHER" id="PTHR14359:SF6">
    <property type="entry name" value="PHOSPHOPANTOTHENOYLCYSTEINE DECARBOXYLASE"/>
    <property type="match status" value="1"/>
</dbReference>
<organism evidence="7 8">
    <name type="scientific">Komarekiella delphini-convector SJRDD-AB1</name>
    <dbReference type="NCBI Taxonomy" id="2593771"/>
    <lineage>
        <taxon>Bacteria</taxon>
        <taxon>Bacillati</taxon>
        <taxon>Cyanobacteriota</taxon>
        <taxon>Cyanophyceae</taxon>
        <taxon>Nostocales</taxon>
        <taxon>Nostocaceae</taxon>
        <taxon>Komarekiella</taxon>
        <taxon>Komarekiella delphini-convector</taxon>
    </lineage>
</organism>
<dbReference type="InterPro" id="IPR036551">
    <property type="entry name" value="Flavin_trans-like"/>
</dbReference>
<feature type="binding site" evidence="3">
    <location>
        <begin position="336"/>
        <end position="339"/>
    </location>
    <ligand>
        <name>CTP</name>
        <dbReference type="ChEBI" id="CHEBI:37563"/>
    </ligand>
</feature>
<accession>A0AA40VSE3</accession>
<feature type="domain" description="DNA/pantothenate metabolism flavoprotein C-terminal" evidence="6">
    <location>
        <begin position="217"/>
        <end position="426"/>
    </location>
</feature>
<evidence type="ECO:0000256" key="3">
    <source>
        <dbReference type="HAMAP-Rule" id="MF_02225"/>
    </source>
</evidence>
<keyword evidence="3 4" id="KW-0285">Flavoprotein</keyword>
<dbReference type="EMBL" id="VJXY01000023">
    <property type="protein sequence ID" value="MBD6618105.1"/>
    <property type="molecule type" value="Genomic_DNA"/>
</dbReference>
<gene>
    <name evidence="3 7" type="primary">coaBC</name>
    <name evidence="7" type="ORF">FNW02_20320</name>
</gene>
<dbReference type="PANTHER" id="PTHR14359">
    <property type="entry name" value="HOMO-OLIGOMERIC FLAVIN CONTAINING CYS DECARBOXYLASE FAMILY"/>
    <property type="match status" value="1"/>
</dbReference>
<dbReference type="SUPFAM" id="SSF52507">
    <property type="entry name" value="Homo-oligomeric flavin-containing Cys decarboxylases, HFCD"/>
    <property type="match status" value="1"/>
</dbReference>
<comment type="cofactor">
    <cofactor evidence="3">
        <name>Mg(2+)</name>
        <dbReference type="ChEBI" id="CHEBI:18420"/>
    </cofactor>
</comment>
<evidence type="ECO:0000259" key="6">
    <source>
        <dbReference type="Pfam" id="PF04127"/>
    </source>
</evidence>
<dbReference type="Pfam" id="PF04127">
    <property type="entry name" value="DFP"/>
    <property type="match status" value="1"/>
</dbReference>
<protein>
    <recommendedName>
        <fullName evidence="3">Coenzyme A biosynthesis bifunctional protein CoaBC</fullName>
    </recommendedName>
    <alternativeName>
        <fullName evidence="3">DNA/pantothenate metabolism flavoprotein</fullName>
    </alternativeName>
    <alternativeName>
        <fullName evidence="3">Phosphopantothenoylcysteine synthetase/decarboxylase</fullName>
        <shortName evidence="3">PPCS-PPCDC</shortName>
    </alternativeName>
    <domain>
        <recommendedName>
            <fullName evidence="3">Phosphopantothenoylcysteine decarboxylase</fullName>
            <shortName evidence="3">PPC decarboxylase</shortName>
            <shortName evidence="3">PPC-DC</shortName>
            <ecNumber evidence="3">4.1.1.36</ecNumber>
        </recommendedName>
        <alternativeName>
            <fullName evidence="3">CoaC</fullName>
        </alternativeName>
    </domain>
    <domain>
        <recommendedName>
            <fullName evidence="3">Phosphopantothenate--cysteine ligase</fullName>
            <ecNumber evidence="3">6.3.2.5</ecNumber>
        </recommendedName>
        <alternativeName>
            <fullName evidence="3">CoaB</fullName>
        </alternativeName>
        <alternativeName>
            <fullName evidence="3">Phosphopantothenoylcysteine synthetase</fullName>
            <shortName evidence="3">PPC synthetase</shortName>
            <shortName evidence="3">PPC-S</shortName>
        </alternativeName>
    </domain>
</protein>
<dbReference type="Proteomes" id="UP001165986">
    <property type="component" value="Unassembled WGS sequence"/>
</dbReference>
<keyword evidence="1 3" id="KW-0210">Decarboxylase</keyword>
<dbReference type="InterPro" id="IPR003382">
    <property type="entry name" value="Flavoprotein"/>
</dbReference>
<feature type="binding site" evidence="3">
    <location>
        <position position="373"/>
    </location>
    <ligand>
        <name>CTP</name>
        <dbReference type="ChEBI" id="CHEBI:37563"/>
    </ligand>
</feature>
<keyword evidence="3" id="KW-0479">Metal-binding</keyword>
<evidence type="ECO:0000256" key="1">
    <source>
        <dbReference type="ARBA" id="ARBA00022793"/>
    </source>
</evidence>
<dbReference type="SUPFAM" id="SSF102645">
    <property type="entry name" value="CoaB-like"/>
    <property type="match status" value="1"/>
</dbReference>
<dbReference type="Gene3D" id="3.40.50.10300">
    <property type="entry name" value="CoaB-like"/>
    <property type="match status" value="1"/>
</dbReference>
<dbReference type="RefSeq" id="WP_191759327.1">
    <property type="nucleotide sequence ID" value="NZ_VJXY01000023.1"/>
</dbReference>
<dbReference type="Gene3D" id="3.40.50.1950">
    <property type="entry name" value="Flavin prenyltransferase-like"/>
    <property type="match status" value="1"/>
</dbReference>
<feature type="binding site" evidence="3">
    <location>
        <position position="310"/>
    </location>
    <ligand>
        <name>CTP</name>
        <dbReference type="ChEBI" id="CHEBI:37563"/>
    </ligand>
</feature>
<feature type="binding site" evidence="3">
    <location>
        <position position="355"/>
    </location>
    <ligand>
        <name>CTP</name>
        <dbReference type="ChEBI" id="CHEBI:37563"/>
    </ligand>
</feature>
<dbReference type="EC" id="6.3.2.5" evidence="3"/>
<dbReference type="GO" id="GO:0015937">
    <property type="term" value="P:coenzyme A biosynthetic process"/>
    <property type="evidence" value="ECO:0007669"/>
    <property type="project" value="UniProtKB-UniRule"/>
</dbReference>
<dbReference type="HAMAP" id="MF_02225">
    <property type="entry name" value="CoaBC"/>
    <property type="match status" value="1"/>
</dbReference>
<keyword evidence="3" id="KW-0511">Multifunctional enzyme</keyword>
<comment type="function">
    <text evidence="4">Catalyzes two steps in the biosynthesis of coenzyme A. In the first step cysteine is conjugated to 4'-phosphopantothenate to form 4-phosphopantothenoylcysteine, in the latter compound is decarboxylated to form 4'-phosphopantotheine.</text>
</comment>
<comment type="similarity">
    <text evidence="3 4">In the N-terminal section; belongs to the HFCD (homo-oligomeric flavin containing Cys decarboxylase) superfamily.</text>
</comment>
<feature type="domain" description="Flavoprotein" evidence="5">
    <location>
        <begin position="33"/>
        <end position="203"/>
    </location>
</feature>
<keyword evidence="3 4" id="KW-0288">FMN</keyword>
<dbReference type="GO" id="GO:0004632">
    <property type="term" value="F:phosphopantothenate--cysteine ligase activity"/>
    <property type="evidence" value="ECO:0007669"/>
    <property type="project" value="UniProtKB-UniRule"/>
</dbReference>
<feature type="region of interest" description="Phosphopantothenoylcysteine decarboxylase" evidence="3">
    <location>
        <begin position="1"/>
        <end position="221"/>
    </location>
</feature>
<feature type="binding site" evidence="3">
    <location>
        <position position="369"/>
    </location>
    <ligand>
        <name>CTP</name>
        <dbReference type="ChEBI" id="CHEBI:37563"/>
    </ligand>
</feature>
<sequence>MPLPLNPKSKIRLEKFATEGNPPYNFSQNPKLKRVVIGVGGGIAAYKVCELVSTLFKTGVEIRVILTRSAQEFIKPLTLATLSRHPAYTDDDFWQPTHSRPLHIELGEWADVLVIAPLTANTLAKLAYGMADNLLTNTVLASTCPVLLAPAMNTDMWEQIAVQRNWQQLLTDSRYHGVDTASGLLACDRVGAGRMAEPPEILVYIQSLLHTQGKRDLAGKKVLISAGGTREYLDPVRFIGNPATGKMGLALAQAALHRGASVTLVHGPANWDVPLGVQAIPVVSAEQMQQVMQEYLANADVIVMSAAVADVKPRDYSTEKLPKRSLPQVLPLEPVPDIVAQLAQLKQPHQLLIGFAAQTGDIIKPALEKLQSKKLDAIVANPIDQPETGFGSDLNQAIFLDKQGRQVEIAPCSKLQMAHQLFDFVKSF</sequence>
<keyword evidence="8" id="KW-1185">Reference proteome</keyword>
<dbReference type="GO" id="GO:0071513">
    <property type="term" value="C:phosphopantothenoylcysteine decarboxylase complex"/>
    <property type="evidence" value="ECO:0007669"/>
    <property type="project" value="TreeGrafter"/>
</dbReference>
<comment type="catalytic activity">
    <reaction evidence="3 4">
        <text>N-[(R)-4-phosphopantothenoyl]-L-cysteine + H(+) = (R)-4'-phosphopantetheine + CO2</text>
        <dbReference type="Rhea" id="RHEA:16793"/>
        <dbReference type="ChEBI" id="CHEBI:15378"/>
        <dbReference type="ChEBI" id="CHEBI:16526"/>
        <dbReference type="ChEBI" id="CHEBI:59458"/>
        <dbReference type="ChEBI" id="CHEBI:61723"/>
        <dbReference type="EC" id="4.1.1.36"/>
    </reaction>
</comment>